<evidence type="ECO:0000313" key="1">
    <source>
        <dbReference type="EMBL" id="CAJ1379677.1"/>
    </source>
</evidence>
<proteinExistence type="predicted"/>
<feature type="non-terminal residue" evidence="1">
    <location>
        <position position="1"/>
    </location>
</feature>
<keyword evidence="2" id="KW-1185">Reference proteome</keyword>
<comment type="caution">
    <text evidence="1">The sequence shown here is derived from an EMBL/GenBank/DDBJ whole genome shotgun (WGS) entry which is preliminary data.</text>
</comment>
<gene>
    <name evidence="1" type="ORF">EVOR1521_LOCUS7852</name>
</gene>
<sequence>MGASLLDLDPEVAKLVELTVQPSRGTGLSSAAAEELLHAEPGTTLEVLAQRGLELGEERLRRTPALYHRVRLLPDTRLVQQWFDRSRPCQCNRPGCCGGVMWSSRAEKHLGREGLVL</sequence>
<name>A0AA36I287_9DINO</name>
<dbReference type="AlphaFoldDB" id="A0AA36I287"/>
<accession>A0AA36I287</accession>
<reference evidence="1" key="1">
    <citation type="submission" date="2023-08" db="EMBL/GenBank/DDBJ databases">
        <authorList>
            <person name="Chen Y."/>
            <person name="Shah S."/>
            <person name="Dougan E. K."/>
            <person name="Thang M."/>
            <person name="Chan C."/>
        </authorList>
    </citation>
    <scope>NUCLEOTIDE SEQUENCE</scope>
</reference>
<dbReference type="EMBL" id="CAUJNA010000650">
    <property type="protein sequence ID" value="CAJ1379677.1"/>
    <property type="molecule type" value="Genomic_DNA"/>
</dbReference>
<evidence type="ECO:0000313" key="2">
    <source>
        <dbReference type="Proteomes" id="UP001178507"/>
    </source>
</evidence>
<organism evidence="1 2">
    <name type="scientific">Effrenium voratum</name>
    <dbReference type="NCBI Taxonomy" id="2562239"/>
    <lineage>
        <taxon>Eukaryota</taxon>
        <taxon>Sar</taxon>
        <taxon>Alveolata</taxon>
        <taxon>Dinophyceae</taxon>
        <taxon>Suessiales</taxon>
        <taxon>Symbiodiniaceae</taxon>
        <taxon>Effrenium</taxon>
    </lineage>
</organism>
<dbReference type="Proteomes" id="UP001178507">
    <property type="component" value="Unassembled WGS sequence"/>
</dbReference>
<protein>
    <submittedName>
        <fullName evidence="1">Uncharacterized protein</fullName>
    </submittedName>
</protein>